<reference evidence="2 3" key="1">
    <citation type="submission" date="2015-01" db="EMBL/GenBank/DDBJ databases">
        <title>The Genome Sequence of Exophiala oligosperma CBS72588.</title>
        <authorList>
            <consortium name="The Broad Institute Genomics Platform"/>
            <person name="Cuomo C."/>
            <person name="de Hoog S."/>
            <person name="Gorbushina A."/>
            <person name="Stielow B."/>
            <person name="Teixiera M."/>
            <person name="Abouelleil A."/>
            <person name="Chapman S.B."/>
            <person name="Priest M."/>
            <person name="Young S.K."/>
            <person name="Wortman J."/>
            <person name="Nusbaum C."/>
            <person name="Birren B."/>
        </authorList>
    </citation>
    <scope>NUCLEOTIDE SEQUENCE [LARGE SCALE GENOMIC DNA]</scope>
    <source>
        <strain evidence="2 3">CBS 72588</strain>
    </source>
</reference>
<organism evidence="2 3">
    <name type="scientific">Exophiala oligosperma</name>
    <dbReference type="NCBI Taxonomy" id="215243"/>
    <lineage>
        <taxon>Eukaryota</taxon>
        <taxon>Fungi</taxon>
        <taxon>Dikarya</taxon>
        <taxon>Ascomycota</taxon>
        <taxon>Pezizomycotina</taxon>
        <taxon>Eurotiomycetes</taxon>
        <taxon>Chaetothyriomycetidae</taxon>
        <taxon>Chaetothyriales</taxon>
        <taxon>Herpotrichiellaceae</taxon>
        <taxon>Exophiala</taxon>
    </lineage>
</organism>
<dbReference type="HOGENOM" id="CLU_065858_0_0_1"/>
<dbReference type="PANTHER" id="PTHR13237">
    <property type="entry name" value="SOMETHING ABOUT SILENCING PROTEIN 10-RELATED"/>
    <property type="match status" value="1"/>
</dbReference>
<evidence type="ECO:0000256" key="1">
    <source>
        <dbReference type="SAM" id="MobiDB-lite"/>
    </source>
</evidence>
<dbReference type="InterPro" id="IPR007146">
    <property type="entry name" value="Sas10/Utp3/C1D"/>
</dbReference>
<dbReference type="RefSeq" id="XP_016267135.1">
    <property type="nucleotide sequence ID" value="XM_016403238.1"/>
</dbReference>
<dbReference type="OrthoDB" id="203440at2759"/>
<feature type="region of interest" description="Disordered" evidence="1">
    <location>
        <begin position="114"/>
        <end position="389"/>
    </location>
</feature>
<name>A0A0D2EG55_9EURO</name>
<evidence type="ECO:0000313" key="3">
    <source>
        <dbReference type="Proteomes" id="UP000053342"/>
    </source>
</evidence>
<feature type="compositionally biased region" description="Low complexity" evidence="1">
    <location>
        <begin position="187"/>
        <end position="204"/>
    </location>
</feature>
<dbReference type="AlphaFoldDB" id="A0A0D2EG55"/>
<evidence type="ECO:0000313" key="2">
    <source>
        <dbReference type="EMBL" id="KIW46919.1"/>
    </source>
</evidence>
<accession>A0A0D2EG55</accession>
<dbReference type="Pfam" id="PF04000">
    <property type="entry name" value="Sas10_Utp3"/>
    <property type="match status" value="1"/>
</dbReference>
<protein>
    <submittedName>
        <fullName evidence="2">Uncharacterized protein</fullName>
    </submittedName>
</protein>
<feature type="compositionally biased region" description="Basic and acidic residues" evidence="1">
    <location>
        <begin position="271"/>
        <end position="288"/>
    </location>
</feature>
<dbReference type="GO" id="GO:0032040">
    <property type="term" value="C:small-subunit processome"/>
    <property type="evidence" value="ECO:0007669"/>
    <property type="project" value="TreeGrafter"/>
</dbReference>
<dbReference type="Proteomes" id="UP000053342">
    <property type="component" value="Unassembled WGS sequence"/>
</dbReference>
<dbReference type="PANTHER" id="PTHR13237:SF9">
    <property type="entry name" value="NEUROGUIDIN"/>
    <property type="match status" value="1"/>
</dbReference>
<feature type="compositionally biased region" description="Basic and acidic residues" evidence="1">
    <location>
        <begin position="345"/>
        <end position="360"/>
    </location>
</feature>
<dbReference type="EMBL" id="KN847333">
    <property type="protein sequence ID" value="KIW46919.1"/>
    <property type="molecule type" value="Genomic_DNA"/>
</dbReference>
<feature type="compositionally biased region" description="Acidic residues" evidence="1">
    <location>
        <begin position="154"/>
        <end position="170"/>
    </location>
</feature>
<gene>
    <name evidence="2" type="ORF">PV06_02540</name>
</gene>
<dbReference type="STRING" id="215243.A0A0D2EG55"/>
<dbReference type="VEuPathDB" id="FungiDB:PV06_02540"/>
<feature type="compositionally biased region" description="Basic residues" evidence="1">
    <location>
        <begin position="372"/>
        <end position="389"/>
    </location>
</feature>
<keyword evidence="3" id="KW-1185">Reference proteome</keyword>
<dbReference type="GeneID" id="27354614"/>
<dbReference type="GO" id="GO:0000462">
    <property type="term" value="P:maturation of SSU-rRNA from tricistronic rRNA transcript (SSU-rRNA, 5.8S rRNA, LSU-rRNA)"/>
    <property type="evidence" value="ECO:0007669"/>
    <property type="project" value="TreeGrafter"/>
</dbReference>
<proteinExistence type="predicted"/>
<sequence length="389" mass="43046">MAAEDSATGLLTALTSALQLATSTFPDDEEQFLPPSEGISLLDIKNDLLLSYLQNLTFLVLLKLRQGDESQENQSIGAEVVNKLVELRVYLERGVRPLENKLKYQIDKVIRAAEESDRREANKGSTTATTKKTKDRAIPTTKTLNPGSDISASESEDVESEEEADGDIDGDVAAAPRPAALQRKVESSQTRAASSTSRTTGTGAYKPPRITPTAMPEASSSTRDRSDPTRKRKSQLLDEYIDEELSSAPRAQPSIGSNSTIIQHGRGSMSSRERERQKERTEYEERNFVRLPALSKAEKRKARAQGERNQRDLFGGEDWTGLGGLGDRINRTVAGRSRGEGGGVLERREKRRRDTQDGPRGDGVGIGETFEKKRKVMQQRMDRKARRKG</sequence>